<evidence type="ECO:0000313" key="2">
    <source>
        <dbReference type="Proteomes" id="UP000039021"/>
    </source>
</evidence>
<reference evidence="2" key="1">
    <citation type="submission" date="2015-03" db="EMBL/GenBank/DDBJ databases">
        <authorList>
            <consortium name="Pathogen Informatics"/>
        </authorList>
    </citation>
    <scope>NUCLEOTIDE SEQUENCE [LARGE SCALE GENOMIC DNA]</scope>
    <source>
        <strain evidence="2">N09902308</strain>
    </source>
</reference>
<organism evidence="1 2">
    <name type="scientific">Mycobacterium tuberculosis</name>
    <dbReference type="NCBI Taxonomy" id="1773"/>
    <lineage>
        <taxon>Bacteria</taxon>
        <taxon>Bacillati</taxon>
        <taxon>Actinomycetota</taxon>
        <taxon>Actinomycetes</taxon>
        <taxon>Mycobacteriales</taxon>
        <taxon>Mycobacteriaceae</taxon>
        <taxon>Mycobacterium</taxon>
        <taxon>Mycobacterium tuberculosis complex</taxon>
    </lineage>
</organism>
<evidence type="ECO:0000313" key="1">
    <source>
        <dbReference type="EMBL" id="COY27926.1"/>
    </source>
</evidence>
<gene>
    <name evidence="1" type="ORF">ERS007739_02365</name>
</gene>
<dbReference type="Proteomes" id="UP000039021">
    <property type="component" value="Unassembled WGS sequence"/>
</dbReference>
<accession>A0A916LB89</accession>
<proteinExistence type="predicted"/>
<name>A0A916LB89_MYCTX</name>
<dbReference type="EMBL" id="CSBK01001071">
    <property type="protein sequence ID" value="COY27926.1"/>
    <property type="molecule type" value="Genomic_DNA"/>
</dbReference>
<comment type="caution">
    <text evidence="1">The sequence shown here is derived from an EMBL/GenBank/DDBJ whole genome shotgun (WGS) entry which is preliminary data.</text>
</comment>
<protein>
    <submittedName>
        <fullName evidence="1">Uncharacterized protein</fullName>
    </submittedName>
</protein>
<dbReference type="AlphaFoldDB" id="A0A916LB89"/>
<sequence>MPDPRGASAAANRATLTPWLPASVESAPPVTTTVAFAVPMRSRG</sequence>